<dbReference type="Pfam" id="PF08534">
    <property type="entry name" value="Redoxin"/>
    <property type="match status" value="1"/>
</dbReference>
<dbReference type="PANTHER" id="PTHR42852:SF17">
    <property type="entry name" value="THIOREDOXIN-LIKE PROTEIN HI_1115"/>
    <property type="match status" value="1"/>
</dbReference>
<dbReference type="InterPro" id="IPR050553">
    <property type="entry name" value="Thioredoxin_ResA/DsbE_sf"/>
</dbReference>
<feature type="domain" description="Thioredoxin" evidence="1">
    <location>
        <begin position="49"/>
        <end position="187"/>
    </location>
</feature>
<name>A0ABY4AJV1_9BURK</name>
<reference evidence="2 3" key="1">
    <citation type="submission" date="2020-11" db="EMBL/GenBank/DDBJ databases">
        <title>Algicoccus daihaiensis sp.nov., isolated from Daihai Lake in Inner Mongolia.</title>
        <authorList>
            <person name="Kai J."/>
        </authorList>
    </citation>
    <scope>NUCLEOTIDE SEQUENCE [LARGE SCALE GENOMIC DNA]</scope>
    <source>
        <strain evidence="3">f23</strain>
    </source>
</reference>
<sequence length="187" mass="20691">MHTINIQGLADWKQSFAGLGERLALIGNVSRKLLSGLTLGFACLSAHAIEVGDTLIIDNLKTIDGQTITRESLAGKHVIVQVWATWCPFCHRQNINLIELANKTEGMPMQIIALSIDRKPADVPPYVEKHGLNFPVAMMTPELDKAIGKRQGIPELYVVDPSGKVVQKDYGEMIDLDVWDLADYAKR</sequence>
<proteinExistence type="predicted"/>
<dbReference type="RefSeq" id="WP_243477904.1">
    <property type="nucleotide sequence ID" value="NZ_CP063982.1"/>
</dbReference>
<dbReference type="InterPro" id="IPR013766">
    <property type="entry name" value="Thioredoxin_domain"/>
</dbReference>
<keyword evidence="3" id="KW-1185">Reference proteome</keyword>
<protein>
    <submittedName>
        <fullName evidence="2">TlpA family protein disulfide reductase</fullName>
    </submittedName>
</protein>
<dbReference type="CDD" id="cd02966">
    <property type="entry name" value="TlpA_like_family"/>
    <property type="match status" value="1"/>
</dbReference>
<dbReference type="InterPro" id="IPR013740">
    <property type="entry name" value="Redoxin"/>
</dbReference>
<dbReference type="PANTHER" id="PTHR42852">
    <property type="entry name" value="THIOL:DISULFIDE INTERCHANGE PROTEIN DSBE"/>
    <property type="match status" value="1"/>
</dbReference>
<dbReference type="InterPro" id="IPR036249">
    <property type="entry name" value="Thioredoxin-like_sf"/>
</dbReference>
<accession>A0ABY4AJV1</accession>
<dbReference type="SUPFAM" id="SSF52833">
    <property type="entry name" value="Thioredoxin-like"/>
    <property type="match status" value="1"/>
</dbReference>
<evidence type="ECO:0000259" key="1">
    <source>
        <dbReference type="PROSITE" id="PS51352"/>
    </source>
</evidence>
<evidence type="ECO:0000313" key="3">
    <source>
        <dbReference type="Proteomes" id="UP000831607"/>
    </source>
</evidence>
<gene>
    <name evidence="2" type="ORF">DHf2319_09380</name>
</gene>
<dbReference type="Proteomes" id="UP000831607">
    <property type="component" value="Chromosome"/>
</dbReference>
<dbReference type="Gene3D" id="3.40.30.10">
    <property type="entry name" value="Glutaredoxin"/>
    <property type="match status" value="1"/>
</dbReference>
<dbReference type="EMBL" id="CP063982">
    <property type="protein sequence ID" value="UOD49670.1"/>
    <property type="molecule type" value="Genomic_DNA"/>
</dbReference>
<evidence type="ECO:0000313" key="2">
    <source>
        <dbReference type="EMBL" id="UOD49670.1"/>
    </source>
</evidence>
<dbReference type="PROSITE" id="PS51352">
    <property type="entry name" value="THIOREDOXIN_2"/>
    <property type="match status" value="1"/>
</dbReference>
<organism evidence="2 3">
    <name type="scientific">Orrella daihaiensis</name>
    <dbReference type="NCBI Taxonomy" id="2782176"/>
    <lineage>
        <taxon>Bacteria</taxon>
        <taxon>Pseudomonadati</taxon>
        <taxon>Pseudomonadota</taxon>
        <taxon>Betaproteobacteria</taxon>
        <taxon>Burkholderiales</taxon>
        <taxon>Alcaligenaceae</taxon>
        <taxon>Orrella</taxon>
    </lineage>
</organism>